<dbReference type="InterPro" id="IPR011174">
    <property type="entry name" value="ERM"/>
</dbReference>
<evidence type="ECO:0000256" key="6">
    <source>
        <dbReference type="ARBA" id="ARBA00023136"/>
    </source>
</evidence>
<dbReference type="Pfam" id="PF00769">
    <property type="entry name" value="ERM_C"/>
    <property type="match status" value="1"/>
</dbReference>
<dbReference type="Gene3D" id="2.30.29.30">
    <property type="entry name" value="Pleckstrin-homology domain (PH domain)/Phosphotyrosine-binding domain (PTB)"/>
    <property type="match status" value="1"/>
</dbReference>
<dbReference type="WBParaSite" id="Gr19_v10_g13776.t1">
    <property type="protein sequence ID" value="Gr19_v10_g13776.t1"/>
    <property type="gene ID" value="Gr19_v10_g13776"/>
</dbReference>
<dbReference type="InterPro" id="IPR019748">
    <property type="entry name" value="FERM_central"/>
</dbReference>
<dbReference type="CDD" id="cd13194">
    <property type="entry name" value="FERM_C_ERM"/>
    <property type="match status" value="1"/>
</dbReference>
<dbReference type="FunFam" id="3.10.20.90:FF:000013">
    <property type="entry name" value="radixin isoform X1"/>
    <property type="match status" value="1"/>
</dbReference>
<dbReference type="SUPFAM" id="SSF48678">
    <property type="entry name" value="Moesin tail domain"/>
    <property type="match status" value="1"/>
</dbReference>
<protein>
    <recommendedName>
        <fullName evidence="4">Moesin/ezrin/radixin homolog 1</fullName>
    </recommendedName>
</protein>
<feature type="domain" description="FERM" evidence="10">
    <location>
        <begin position="6"/>
        <end position="296"/>
    </location>
</feature>
<keyword evidence="5" id="KW-1003">Cell membrane</keyword>
<dbReference type="Pfam" id="PF20492">
    <property type="entry name" value="ERM_helical"/>
    <property type="match status" value="1"/>
</dbReference>
<accession>A0A914H3D9</accession>
<dbReference type="AlphaFoldDB" id="A0A914H3D9"/>
<dbReference type="CDD" id="cd17187">
    <property type="entry name" value="FERM_F1_ERM"/>
    <property type="match status" value="1"/>
</dbReference>
<dbReference type="SUPFAM" id="SSF50729">
    <property type="entry name" value="PH domain-like"/>
    <property type="match status" value="1"/>
</dbReference>
<dbReference type="Proteomes" id="UP000887572">
    <property type="component" value="Unplaced"/>
</dbReference>
<dbReference type="GO" id="GO:0005902">
    <property type="term" value="C:microvillus"/>
    <property type="evidence" value="ECO:0007669"/>
    <property type="project" value="UniProtKB-SubCell"/>
</dbReference>
<evidence type="ECO:0000256" key="8">
    <source>
        <dbReference type="PIRSR" id="PIRSR002305-1"/>
    </source>
</evidence>
<comment type="subcellular location">
    <subcellularLocation>
        <location evidence="3">Cell junction</location>
        <location evidence="3">Adherens junction</location>
    </subcellularLocation>
    <subcellularLocation>
        <location evidence="2">Cell membrane</location>
        <topology evidence="2">Peripheral membrane protein</topology>
    </subcellularLocation>
    <subcellularLocation>
        <location evidence="1">Cell projection</location>
        <location evidence="1">Microvillus</location>
    </subcellularLocation>
    <subcellularLocation>
        <location evidence="7">Cell projection</location>
        <location evidence="7">Rhabdomere</location>
    </subcellularLocation>
</comment>
<evidence type="ECO:0000256" key="7">
    <source>
        <dbReference type="ARBA" id="ARBA00043944"/>
    </source>
</evidence>
<dbReference type="InterPro" id="IPR014352">
    <property type="entry name" value="FERM/acyl-CoA-bd_prot_sf"/>
</dbReference>
<dbReference type="InterPro" id="IPR019749">
    <property type="entry name" value="Band_41_domain"/>
</dbReference>
<dbReference type="PROSITE" id="PS00661">
    <property type="entry name" value="FERM_2"/>
    <property type="match status" value="1"/>
</dbReference>
<dbReference type="Pfam" id="PF09380">
    <property type="entry name" value="FERM_C"/>
    <property type="match status" value="1"/>
</dbReference>
<dbReference type="Gene3D" id="6.10.360.10">
    <property type="match status" value="1"/>
</dbReference>
<evidence type="ECO:0000259" key="10">
    <source>
        <dbReference type="PROSITE" id="PS50057"/>
    </source>
</evidence>
<sequence>MSSKALNVRVITMDAELEFTILPSTTGKQLFDQVVKTINLREIWYFGLQYLDTKGFTSWLKLNKKVLKQDIKKEQTLQFKFRAKFYPEDVAEEIIQDVTLRLFYLQVKDLLLTDEVYCPPDQAVLLASYAMQAKYGDHAKEEHGSGSLANDRLIPQRVLNQFKMNMSEWENRVITWWADHRGMNRETAMLEYLKIAQDLDQYGVNYFSIRNKKGSELFLGVDALGLTIYDQNDKLNPKVGFPWSEIRNISFNDKKFVIKPVDKKAQDFVFYAPRLRINKRILALCMGNHELYMRRRKPDSIEVQQMKQQAKEERIQRQLEQERLQREMCAREAAEQKQHEYEAKMLSMKEEMESAQRDLEVAQGRIRRLEDQIYELNEAKRLLEEKEHDLQSLNREFASERAMSEEERSRLLNEIALHESRVSEMRSEVKNKTEEMNKLKAEVESGKATAHIYNPGNGHLPTEFNDPDDLTNAHVELSTFHEGDSNNVIPQRELDRIIVTDQDMSLKHKLELLTRELDNARDEQAITDFDVLHMENKKQGRDRYKTLRQIRSGNTKRRIDQYENM</sequence>
<dbReference type="SUPFAM" id="SSF54236">
    <property type="entry name" value="Ubiquitin-like"/>
    <property type="match status" value="1"/>
</dbReference>
<dbReference type="InterPro" id="IPR018979">
    <property type="entry name" value="FERM_N"/>
</dbReference>
<dbReference type="CDD" id="cd14473">
    <property type="entry name" value="FERM_B-lobe"/>
    <property type="match status" value="1"/>
</dbReference>
<feature type="binding site" evidence="8">
    <location>
        <position position="279"/>
    </location>
    <ligand>
        <name>a 1,2-diacyl-sn-glycero-3-phospho-(1D-myo-inositol)</name>
        <dbReference type="ChEBI" id="CHEBI:57880"/>
    </ligand>
</feature>
<keyword evidence="6" id="KW-0472">Membrane</keyword>
<dbReference type="Gene3D" id="3.10.20.90">
    <property type="entry name" value="Phosphatidylinositol 3-kinase Catalytic Subunit, Chain A, domain 1"/>
    <property type="match status" value="1"/>
</dbReference>
<keyword evidence="11" id="KW-1185">Reference proteome</keyword>
<dbReference type="SUPFAM" id="SSF47031">
    <property type="entry name" value="Second domain of FERM"/>
    <property type="match status" value="1"/>
</dbReference>
<organism evidence="11 12">
    <name type="scientific">Globodera rostochiensis</name>
    <name type="common">Golden nematode worm</name>
    <name type="synonym">Heterodera rostochiensis</name>
    <dbReference type="NCBI Taxonomy" id="31243"/>
    <lineage>
        <taxon>Eukaryota</taxon>
        <taxon>Metazoa</taxon>
        <taxon>Ecdysozoa</taxon>
        <taxon>Nematoda</taxon>
        <taxon>Chromadorea</taxon>
        <taxon>Rhabditida</taxon>
        <taxon>Tylenchina</taxon>
        <taxon>Tylenchomorpha</taxon>
        <taxon>Tylenchoidea</taxon>
        <taxon>Heteroderidae</taxon>
        <taxon>Heteroderinae</taxon>
        <taxon>Globodera</taxon>
    </lineage>
</organism>
<dbReference type="GO" id="GO:0003779">
    <property type="term" value="F:actin binding"/>
    <property type="evidence" value="ECO:0007669"/>
    <property type="project" value="InterPro"/>
</dbReference>
<evidence type="ECO:0000256" key="4">
    <source>
        <dbReference type="ARBA" id="ARBA00022025"/>
    </source>
</evidence>
<dbReference type="PANTHER" id="PTHR23281">
    <property type="entry name" value="MERLIN/MOESIN/EZRIN/RADIXIN"/>
    <property type="match status" value="1"/>
</dbReference>
<dbReference type="FunFam" id="2.30.29.30:FF:000003">
    <property type="entry name" value="Radixin isoform 1"/>
    <property type="match status" value="1"/>
</dbReference>
<dbReference type="InterPro" id="IPR046810">
    <property type="entry name" value="ERM_helical"/>
</dbReference>
<evidence type="ECO:0000313" key="11">
    <source>
        <dbReference type="Proteomes" id="UP000887572"/>
    </source>
</evidence>
<dbReference type="GO" id="GO:0005886">
    <property type="term" value="C:plasma membrane"/>
    <property type="evidence" value="ECO:0007669"/>
    <property type="project" value="UniProtKB-SubCell"/>
</dbReference>
<dbReference type="PRINTS" id="PR00935">
    <property type="entry name" value="BAND41"/>
</dbReference>
<name>A0A914H3D9_GLORO</name>
<evidence type="ECO:0000256" key="2">
    <source>
        <dbReference type="ARBA" id="ARBA00004202"/>
    </source>
</evidence>
<dbReference type="InterPro" id="IPR018980">
    <property type="entry name" value="FERM_PH-like_C"/>
</dbReference>
<evidence type="ECO:0000313" key="12">
    <source>
        <dbReference type="WBParaSite" id="Gr19_v10_g13776.t1"/>
    </source>
</evidence>
<reference evidence="12" key="1">
    <citation type="submission" date="2022-11" db="UniProtKB">
        <authorList>
            <consortium name="WormBaseParasite"/>
        </authorList>
    </citation>
    <scope>IDENTIFICATION</scope>
</reference>
<dbReference type="InterPro" id="IPR000798">
    <property type="entry name" value="Ez/rad/moesin-like"/>
</dbReference>
<dbReference type="Gene3D" id="1.20.80.10">
    <property type="match status" value="1"/>
</dbReference>
<dbReference type="PROSITE" id="PS50057">
    <property type="entry name" value="FERM_3"/>
    <property type="match status" value="1"/>
</dbReference>
<dbReference type="GO" id="GO:0005912">
    <property type="term" value="C:adherens junction"/>
    <property type="evidence" value="ECO:0007669"/>
    <property type="project" value="UniProtKB-SubCell"/>
</dbReference>
<dbReference type="SMART" id="SM00295">
    <property type="entry name" value="B41"/>
    <property type="match status" value="1"/>
</dbReference>
<dbReference type="InterPro" id="IPR019747">
    <property type="entry name" value="FERM_CS"/>
</dbReference>
<dbReference type="InterPro" id="IPR029071">
    <property type="entry name" value="Ubiquitin-like_domsf"/>
</dbReference>
<evidence type="ECO:0000256" key="3">
    <source>
        <dbReference type="ARBA" id="ARBA00004536"/>
    </source>
</evidence>
<dbReference type="InterPro" id="IPR000299">
    <property type="entry name" value="FERM_domain"/>
</dbReference>
<evidence type="ECO:0000256" key="5">
    <source>
        <dbReference type="ARBA" id="ARBA00022475"/>
    </source>
</evidence>
<dbReference type="Pfam" id="PF09379">
    <property type="entry name" value="FERM_N"/>
    <property type="match status" value="1"/>
</dbReference>
<evidence type="ECO:0000256" key="9">
    <source>
        <dbReference type="SAM" id="Coils"/>
    </source>
</evidence>
<dbReference type="Gene3D" id="1.20.5.450">
    <property type="match status" value="1"/>
</dbReference>
<proteinExistence type="predicted"/>
<dbReference type="PRINTS" id="PR00661">
    <property type="entry name" value="ERMFAMILY"/>
</dbReference>
<dbReference type="InterPro" id="IPR011259">
    <property type="entry name" value="ERM_C_dom"/>
</dbReference>
<evidence type="ECO:0000256" key="1">
    <source>
        <dbReference type="ARBA" id="ARBA00004105"/>
    </source>
</evidence>
<feature type="coiled-coil region" evidence="9">
    <location>
        <begin position="303"/>
        <end position="449"/>
    </location>
</feature>
<dbReference type="InterPro" id="IPR008954">
    <property type="entry name" value="Moesin_tail_sf"/>
</dbReference>
<dbReference type="InterPro" id="IPR041789">
    <property type="entry name" value="ERM_FERM_C"/>
</dbReference>
<keyword evidence="9" id="KW-0175">Coiled coil</keyword>
<dbReference type="PIRSF" id="PIRSF002305">
    <property type="entry name" value="ERM"/>
    <property type="match status" value="1"/>
</dbReference>
<dbReference type="SMART" id="SM01196">
    <property type="entry name" value="FERM_C"/>
    <property type="match status" value="1"/>
</dbReference>
<feature type="binding site" evidence="8">
    <location>
        <begin position="61"/>
        <end position="64"/>
    </location>
    <ligand>
        <name>a 1,2-diacyl-sn-glycero-3-phospho-(1D-myo-inositol)</name>
        <dbReference type="ChEBI" id="CHEBI:57880"/>
    </ligand>
</feature>
<dbReference type="FunFam" id="1.20.80.10:FF:000002">
    <property type="entry name" value="radixin isoform X1"/>
    <property type="match status" value="1"/>
</dbReference>
<dbReference type="InterPro" id="IPR035963">
    <property type="entry name" value="FERM_2"/>
</dbReference>
<dbReference type="InterPro" id="IPR011993">
    <property type="entry name" value="PH-like_dom_sf"/>
</dbReference>
<dbReference type="Pfam" id="PF00373">
    <property type="entry name" value="FERM_M"/>
    <property type="match status" value="1"/>
</dbReference>
<dbReference type="PROSITE" id="PS00660">
    <property type="entry name" value="FERM_1"/>
    <property type="match status" value="1"/>
</dbReference>